<reference evidence="1" key="2">
    <citation type="submission" date="2022-06" db="UniProtKB">
        <authorList>
            <consortium name="EnsemblMetazoa"/>
        </authorList>
    </citation>
    <scope>IDENTIFICATION</scope>
    <source>
        <strain evidence="1">PS312</strain>
    </source>
</reference>
<dbReference type="PANTHER" id="PTHR23017">
    <property type="entry name" value="SERPENTINE RECEPTOR, CLASS X"/>
    <property type="match status" value="1"/>
</dbReference>
<sequence>MVEIIPAIIIIIADAAMVVTLPVHVRFFYVLKAKKTKFDIDPTYRLLSLHLTGFNILVALIYLLELEPASHGAIPEFFQVCVLMTLMMTFHLLIALSRLTAIIKPTTGQLYWTWTRTTILCCGIWALVVVFSQPIIFTFDCVGYQVSESVFGTTNVIYTFVGSYNTVYPISAIAFESVLELLKSAMISSKAINTGIYRMTLAAFINSIGGWLICIFLVTYYVYLFATGNKLMSFHYYSVVLRFLVALNNVLTPWVMLASFEKLRHLFLGRLSKRSLSVTSHYTPPTNGEQRRKLTVPVYTPDQAERIQSARRI</sequence>
<dbReference type="AlphaFoldDB" id="A0A2A6B914"/>
<protein>
    <submittedName>
        <fullName evidence="1">Uncharacterized protein</fullName>
    </submittedName>
</protein>
<accession>A0A8R1ULD1</accession>
<dbReference type="PANTHER" id="PTHR23017:SF3">
    <property type="entry name" value="G-PROTEIN COUPLED RECEPTORS FAMILY 1 PROFILE DOMAIN-CONTAINING PROTEIN"/>
    <property type="match status" value="1"/>
</dbReference>
<dbReference type="EnsemblMetazoa" id="PPA35113.1">
    <property type="protein sequence ID" value="PPA35113.1"/>
    <property type="gene ID" value="WBGene00273482"/>
</dbReference>
<name>A0A2A6B914_PRIPA</name>
<proteinExistence type="predicted"/>
<gene>
    <name evidence="1" type="primary">WBGene00273482</name>
</gene>
<dbReference type="Gene3D" id="1.20.1070.10">
    <property type="entry name" value="Rhodopsin 7-helix transmembrane proteins"/>
    <property type="match status" value="1"/>
</dbReference>
<keyword evidence="2" id="KW-1185">Reference proteome</keyword>
<accession>A0A2A6B914</accession>
<reference evidence="2" key="1">
    <citation type="journal article" date="2008" name="Nat. Genet.">
        <title>The Pristionchus pacificus genome provides a unique perspective on nematode lifestyle and parasitism.</title>
        <authorList>
            <person name="Dieterich C."/>
            <person name="Clifton S.W."/>
            <person name="Schuster L.N."/>
            <person name="Chinwalla A."/>
            <person name="Delehaunty K."/>
            <person name="Dinkelacker I."/>
            <person name="Fulton L."/>
            <person name="Fulton R."/>
            <person name="Godfrey J."/>
            <person name="Minx P."/>
            <person name="Mitreva M."/>
            <person name="Roeseler W."/>
            <person name="Tian H."/>
            <person name="Witte H."/>
            <person name="Yang S.P."/>
            <person name="Wilson R.K."/>
            <person name="Sommer R.J."/>
        </authorList>
    </citation>
    <scope>NUCLEOTIDE SEQUENCE [LARGE SCALE GENOMIC DNA]</scope>
    <source>
        <strain evidence="2">PS312</strain>
    </source>
</reference>
<evidence type="ECO:0000313" key="2">
    <source>
        <dbReference type="Proteomes" id="UP000005239"/>
    </source>
</evidence>
<organism evidence="1 2">
    <name type="scientific">Pristionchus pacificus</name>
    <name type="common">Parasitic nematode worm</name>
    <dbReference type="NCBI Taxonomy" id="54126"/>
    <lineage>
        <taxon>Eukaryota</taxon>
        <taxon>Metazoa</taxon>
        <taxon>Ecdysozoa</taxon>
        <taxon>Nematoda</taxon>
        <taxon>Chromadorea</taxon>
        <taxon>Rhabditida</taxon>
        <taxon>Rhabditina</taxon>
        <taxon>Diplogasteromorpha</taxon>
        <taxon>Diplogasteroidea</taxon>
        <taxon>Neodiplogasteridae</taxon>
        <taxon>Pristionchus</taxon>
    </lineage>
</organism>
<evidence type="ECO:0000313" key="1">
    <source>
        <dbReference type="EnsemblMetazoa" id="PPA35113.1"/>
    </source>
</evidence>
<dbReference type="Proteomes" id="UP000005239">
    <property type="component" value="Unassembled WGS sequence"/>
</dbReference>
<dbReference type="SUPFAM" id="SSF81321">
    <property type="entry name" value="Family A G protein-coupled receptor-like"/>
    <property type="match status" value="1"/>
</dbReference>